<keyword evidence="2" id="KW-0812">Transmembrane</keyword>
<evidence type="ECO:0000313" key="4">
    <source>
        <dbReference type="Proteomes" id="UP001176941"/>
    </source>
</evidence>
<sequence length="249" mass="27018">MTLTVFGPSRSLQLAAPPHTTQQKMTRKRAKPGAGVHLGQFRPPPRSPPPERTAAASDRAMSPANSFPSNPALPPPANRRRGRRAPLPRHVTVTRAGSWGQRQAVGGRSSVHPCGFRSQMGCSSSRLTGGVSFVLTLTNSYFLLLLCLLFFFWNLFCKVSLAKENPEIGPDGPRPPRERGVGLTVEMGAPGHKPALKSAGSAVIQPAAEPVNTTQLRRDGFPDKRVKKFSLDSRSAGDFYDSWTSKRVL</sequence>
<evidence type="ECO:0000256" key="2">
    <source>
        <dbReference type="SAM" id="Phobius"/>
    </source>
</evidence>
<reference evidence="3" key="1">
    <citation type="submission" date="2023-04" db="EMBL/GenBank/DDBJ databases">
        <authorList>
            <consortium name="ELIXIR-Norway"/>
        </authorList>
    </citation>
    <scope>NUCLEOTIDE SEQUENCE [LARGE SCALE GENOMIC DNA]</scope>
</reference>
<gene>
    <name evidence="3" type="ORF">MRATA1EN1_LOCUS4820</name>
</gene>
<protein>
    <submittedName>
        <fullName evidence="3">Uncharacterized protein</fullName>
    </submittedName>
</protein>
<dbReference type="Proteomes" id="UP001176941">
    <property type="component" value="Chromosome 13"/>
</dbReference>
<evidence type="ECO:0000313" key="3">
    <source>
        <dbReference type="EMBL" id="CAI9155858.1"/>
    </source>
</evidence>
<name>A0ABN8Y2N9_RANTA</name>
<keyword evidence="2" id="KW-0472">Membrane</keyword>
<keyword evidence="4" id="KW-1185">Reference proteome</keyword>
<keyword evidence="2" id="KW-1133">Transmembrane helix</keyword>
<dbReference type="EMBL" id="OX459949">
    <property type="protein sequence ID" value="CAI9155858.1"/>
    <property type="molecule type" value="Genomic_DNA"/>
</dbReference>
<feature type="compositionally biased region" description="Pro residues" evidence="1">
    <location>
        <begin position="42"/>
        <end position="51"/>
    </location>
</feature>
<accession>A0ABN8Y2N9</accession>
<evidence type="ECO:0000256" key="1">
    <source>
        <dbReference type="SAM" id="MobiDB-lite"/>
    </source>
</evidence>
<feature type="region of interest" description="Disordered" evidence="1">
    <location>
        <begin position="1"/>
        <end position="90"/>
    </location>
</feature>
<organism evidence="3 4">
    <name type="scientific">Rangifer tarandus platyrhynchus</name>
    <name type="common">Svalbard reindeer</name>
    <dbReference type="NCBI Taxonomy" id="3082113"/>
    <lineage>
        <taxon>Eukaryota</taxon>
        <taxon>Metazoa</taxon>
        <taxon>Chordata</taxon>
        <taxon>Craniata</taxon>
        <taxon>Vertebrata</taxon>
        <taxon>Euteleostomi</taxon>
        <taxon>Mammalia</taxon>
        <taxon>Eutheria</taxon>
        <taxon>Laurasiatheria</taxon>
        <taxon>Artiodactyla</taxon>
        <taxon>Ruminantia</taxon>
        <taxon>Pecora</taxon>
        <taxon>Cervidae</taxon>
        <taxon>Odocoileinae</taxon>
        <taxon>Rangifer</taxon>
    </lineage>
</organism>
<proteinExistence type="predicted"/>
<feature type="transmembrane region" description="Helical" evidence="2">
    <location>
        <begin position="127"/>
        <end position="153"/>
    </location>
</feature>
<feature type="compositionally biased region" description="Basic residues" evidence="1">
    <location>
        <begin position="78"/>
        <end position="87"/>
    </location>
</feature>